<dbReference type="PANTHER" id="PTHR33376:SF15">
    <property type="entry name" value="BLL6794 PROTEIN"/>
    <property type="match status" value="1"/>
</dbReference>
<evidence type="ECO:0000313" key="3">
    <source>
        <dbReference type="EMBL" id="GEO85668.1"/>
    </source>
</evidence>
<reference evidence="3 4" key="1">
    <citation type="submission" date="2019-07" db="EMBL/GenBank/DDBJ databases">
        <title>Whole genome shotgun sequence of Rhizobium naphthalenivorans NBRC 107585.</title>
        <authorList>
            <person name="Hosoyama A."/>
            <person name="Uohara A."/>
            <person name="Ohji S."/>
            <person name="Ichikawa N."/>
        </authorList>
    </citation>
    <scope>NUCLEOTIDE SEQUENCE [LARGE SCALE GENOMIC DNA]</scope>
    <source>
        <strain evidence="3 4">NBRC 107585</strain>
    </source>
</reference>
<dbReference type="InterPro" id="IPR038404">
    <property type="entry name" value="TRAP_DctP_sf"/>
</dbReference>
<dbReference type="PANTHER" id="PTHR33376">
    <property type="match status" value="1"/>
</dbReference>
<dbReference type="CDD" id="cd13665">
    <property type="entry name" value="PBP2_TRAP_Dctp3_4"/>
    <property type="match status" value="1"/>
</dbReference>
<dbReference type="GO" id="GO:0055085">
    <property type="term" value="P:transmembrane transport"/>
    <property type="evidence" value="ECO:0007669"/>
    <property type="project" value="InterPro"/>
</dbReference>
<comment type="caution">
    <text evidence="3">The sequence shown here is derived from an EMBL/GenBank/DDBJ whole genome shotgun (WGS) entry which is preliminary data.</text>
</comment>
<evidence type="ECO:0000313" key="4">
    <source>
        <dbReference type="Proteomes" id="UP000321717"/>
    </source>
</evidence>
<feature type="signal peptide" evidence="2">
    <location>
        <begin position="1"/>
        <end position="23"/>
    </location>
</feature>
<feature type="chain" id="PRO_5021836709" evidence="2">
    <location>
        <begin position="24"/>
        <end position="344"/>
    </location>
</feature>
<evidence type="ECO:0000256" key="1">
    <source>
        <dbReference type="ARBA" id="ARBA00022729"/>
    </source>
</evidence>
<dbReference type="RefSeq" id="WP_147180632.1">
    <property type="nucleotide sequence ID" value="NZ_BJZP01000011.1"/>
</dbReference>
<keyword evidence="4" id="KW-1185">Reference proteome</keyword>
<dbReference type="NCBIfam" id="NF037995">
    <property type="entry name" value="TRAP_S1"/>
    <property type="match status" value="1"/>
</dbReference>
<dbReference type="Pfam" id="PF03480">
    <property type="entry name" value="DctP"/>
    <property type="match status" value="1"/>
</dbReference>
<sequence length="344" mass="37875">MKSLKTLLLAGLATTVLSASALAQEFTLKLHHFLGPKSPAQTQMLEPWAKSIEDASGGRVKIEIYPSMSLGGAPPELISQVRDGVVDLVWTVNGYTPGLFPRTEVFELPFIHTNDILATDLAMRDMFKDYLADEYKGLKVLFLHVHAGQAIQMAKDEVRKPSDLAGKKMRIPTRTGAWVIEALGAAPAAMPVPDIPQALSKGVVDGALIPWEIIPALNLQEQTEYDIEGINKTRLGNTTFQVSMNLDKWNSLPEDIQKIFEEKSGDEWIKHVADVWRQSDENGIKKAVDAGNKHIELTQEETDAFKVQLEPVVDRWVKEVSAKGIDGAALVAKARELVAAYTAK</sequence>
<dbReference type="Proteomes" id="UP000321717">
    <property type="component" value="Unassembled WGS sequence"/>
</dbReference>
<dbReference type="OrthoDB" id="7822595at2"/>
<gene>
    <name evidence="3" type="ORF">RNA01_26000</name>
</gene>
<name>A0A512HJN5_9HYPH</name>
<protein>
    <submittedName>
        <fullName evidence="3">ABC transporter substrate-binding protein</fullName>
    </submittedName>
</protein>
<dbReference type="EMBL" id="BJZP01000011">
    <property type="protein sequence ID" value="GEO85668.1"/>
    <property type="molecule type" value="Genomic_DNA"/>
</dbReference>
<proteinExistence type="predicted"/>
<dbReference type="AlphaFoldDB" id="A0A512HJN5"/>
<accession>A0A512HJN5</accession>
<evidence type="ECO:0000256" key="2">
    <source>
        <dbReference type="SAM" id="SignalP"/>
    </source>
</evidence>
<organism evidence="3 4">
    <name type="scientific">Ciceribacter naphthalenivorans</name>
    <dbReference type="NCBI Taxonomy" id="1118451"/>
    <lineage>
        <taxon>Bacteria</taxon>
        <taxon>Pseudomonadati</taxon>
        <taxon>Pseudomonadota</taxon>
        <taxon>Alphaproteobacteria</taxon>
        <taxon>Hyphomicrobiales</taxon>
        <taxon>Rhizobiaceae</taxon>
        <taxon>Ciceribacter</taxon>
    </lineage>
</organism>
<dbReference type="Gene3D" id="3.40.190.170">
    <property type="entry name" value="Bacterial extracellular solute-binding protein, family 7"/>
    <property type="match status" value="1"/>
</dbReference>
<dbReference type="InterPro" id="IPR018389">
    <property type="entry name" value="DctP_fam"/>
</dbReference>
<keyword evidence="1 2" id="KW-0732">Signal</keyword>